<organism evidence="1 2">
    <name type="scientific">Reticulomyxa filosa</name>
    <dbReference type="NCBI Taxonomy" id="46433"/>
    <lineage>
        <taxon>Eukaryota</taxon>
        <taxon>Sar</taxon>
        <taxon>Rhizaria</taxon>
        <taxon>Retaria</taxon>
        <taxon>Foraminifera</taxon>
        <taxon>Monothalamids</taxon>
        <taxon>Reticulomyxidae</taxon>
        <taxon>Reticulomyxa</taxon>
    </lineage>
</organism>
<dbReference type="InterPro" id="IPR015915">
    <property type="entry name" value="Kelch-typ_b-propeller"/>
</dbReference>
<dbReference type="AlphaFoldDB" id="X6MNN5"/>
<dbReference type="Gene3D" id="2.120.10.80">
    <property type="entry name" value="Kelch-type beta propeller"/>
    <property type="match status" value="2"/>
</dbReference>
<dbReference type="SUPFAM" id="SSF50965">
    <property type="entry name" value="Galactose oxidase, central domain"/>
    <property type="match status" value="1"/>
</dbReference>
<proteinExistence type="predicted"/>
<reference evidence="1 2" key="1">
    <citation type="journal article" date="2013" name="Curr. Biol.">
        <title>The Genome of the Foraminiferan Reticulomyxa filosa.</title>
        <authorList>
            <person name="Glockner G."/>
            <person name="Hulsmann N."/>
            <person name="Schleicher M."/>
            <person name="Noegel A.A."/>
            <person name="Eichinger L."/>
            <person name="Gallinger C."/>
            <person name="Pawlowski J."/>
            <person name="Sierra R."/>
            <person name="Euteneuer U."/>
            <person name="Pillet L."/>
            <person name="Moustafa A."/>
            <person name="Platzer M."/>
            <person name="Groth M."/>
            <person name="Szafranski K."/>
            <person name="Schliwa M."/>
        </authorList>
    </citation>
    <scope>NUCLEOTIDE SEQUENCE [LARGE SCALE GENOMIC DNA]</scope>
</reference>
<evidence type="ECO:0000313" key="1">
    <source>
        <dbReference type="EMBL" id="ETO15444.1"/>
    </source>
</evidence>
<sequence length="434" mass="51074">MSDQSKSQNLKELPIPLSQSQCVLHKHELLICGGWNEKNCYSYHTLKNEYEFICSYPKEVKLLGHCVVKLLGNKNNKDKDNNEITLLSFGGNHVLLMKYVSVWSNNNDGNEMDNSKKCNQWVPFTDNHNNPIHFGEYYENYGRLRALNGGSNNHLLFITYKSKDISVFDLNTFQFIKHNTLPIETSDWIWFHCFVSKLENRQEIMKTNEAKNKSKQNKNYQMMLFHWKTGLSIEYDEDNNTFQFHQLPVCNDIASFKYYAYACTNDAILFFGGWNGSFDEGISKLVHKYLIQENMWITFKHTLPIALYDCFAVLNEDNNHIHIIGGSNDKHNIISTHMKTKASRWRDASHLSNNEIKLIIQYWNRILKIKLGWIDELDKIVIKYDRMKNSIYDIYKSLKIISFFIHSKRRNSPLNVIAKKFTKKKKKANNCFRL</sequence>
<evidence type="ECO:0000313" key="2">
    <source>
        <dbReference type="Proteomes" id="UP000023152"/>
    </source>
</evidence>
<gene>
    <name evidence="1" type="ORF">RFI_21920</name>
</gene>
<comment type="caution">
    <text evidence="1">The sequence shown here is derived from an EMBL/GenBank/DDBJ whole genome shotgun (WGS) entry which is preliminary data.</text>
</comment>
<name>X6MNN5_RETFI</name>
<keyword evidence="2" id="KW-1185">Reference proteome</keyword>
<protein>
    <submittedName>
        <fullName evidence="1">Uncharacterized protein</fullName>
    </submittedName>
</protein>
<dbReference type="EMBL" id="ASPP01019125">
    <property type="protein sequence ID" value="ETO15444.1"/>
    <property type="molecule type" value="Genomic_DNA"/>
</dbReference>
<accession>X6MNN5</accession>
<dbReference type="InterPro" id="IPR011043">
    <property type="entry name" value="Gal_Oxase/kelch_b-propeller"/>
</dbReference>
<dbReference type="Proteomes" id="UP000023152">
    <property type="component" value="Unassembled WGS sequence"/>
</dbReference>